<accession>A0A0T9T4T3</accession>
<feature type="compositionally biased region" description="Basic and acidic residues" evidence="2">
    <location>
        <begin position="234"/>
        <end position="249"/>
    </location>
</feature>
<reference evidence="3 6" key="2">
    <citation type="submission" date="2015-03" db="EMBL/GenBank/DDBJ databases">
        <authorList>
            <person name="Murphy D."/>
        </authorList>
    </citation>
    <scope>NUCLEOTIDE SEQUENCE [LARGE SCALE GENOMIC DNA]</scope>
    <source>
        <strain evidence="3 6">IP06005</strain>
    </source>
</reference>
<feature type="region of interest" description="Disordered" evidence="2">
    <location>
        <begin position="212"/>
        <end position="249"/>
    </location>
</feature>
<dbReference type="OrthoDB" id="6594059at2"/>
<evidence type="ECO:0008006" key="7">
    <source>
        <dbReference type="Google" id="ProtNLM"/>
    </source>
</evidence>
<protein>
    <recommendedName>
        <fullName evidence="7">DNA repair protein</fullName>
    </recommendedName>
</protein>
<evidence type="ECO:0000313" key="4">
    <source>
        <dbReference type="EMBL" id="CNK79061.1"/>
    </source>
</evidence>
<feature type="compositionally biased region" description="Basic and acidic residues" evidence="2">
    <location>
        <begin position="217"/>
        <end position="227"/>
    </location>
</feature>
<dbReference type="RefSeq" id="WP_049595994.1">
    <property type="nucleotide sequence ID" value="NZ_CABHQG010000101.1"/>
</dbReference>
<dbReference type="eggNOG" id="COG2214">
    <property type="taxonomic scope" value="Bacteria"/>
</dbReference>
<proteinExistence type="predicted"/>
<evidence type="ECO:0000256" key="1">
    <source>
        <dbReference type="SAM" id="Coils"/>
    </source>
</evidence>
<evidence type="ECO:0000313" key="6">
    <source>
        <dbReference type="Proteomes" id="UP000041595"/>
    </source>
</evidence>
<organism evidence="3 6">
    <name type="scientific">Yersinia aldovae</name>
    <dbReference type="NCBI Taxonomy" id="29483"/>
    <lineage>
        <taxon>Bacteria</taxon>
        <taxon>Pseudomonadati</taxon>
        <taxon>Pseudomonadota</taxon>
        <taxon>Gammaproteobacteria</taxon>
        <taxon>Enterobacterales</taxon>
        <taxon>Yersiniaceae</taxon>
        <taxon>Yersinia</taxon>
    </lineage>
</organism>
<evidence type="ECO:0000256" key="2">
    <source>
        <dbReference type="SAM" id="MobiDB-lite"/>
    </source>
</evidence>
<dbReference type="Proteomes" id="UP000038647">
    <property type="component" value="Unassembled WGS sequence"/>
</dbReference>
<keyword evidence="1" id="KW-0175">Coiled coil</keyword>
<evidence type="ECO:0000313" key="3">
    <source>
        <dbReference type="EMBL" id="CNK61783.1"/>
    </source>
</evidence>
<sequence>MKKLIKRLEIIKSAIELEDDDIIRQQLSYLKSEPQDAVLVSIAIAIEQGKFTHALDAISAWLGSKQAVTHWQDVELSACKLELKALEEQLRELIVQRDERIQLLDDFNDLYLVRLGPLMKQILHLRKQLAENALRRAEAETRRREDDYRNCQQYLSQAIDELASLKQRWLVLSPLCDATFEMRKQIQQQTELIIALLAEIKELEHGFCTRNTRSTRKAREEAKDKYDSYQQQQRKAEQRHENEQKFSSDQRQELNRLWRQASRLCHPDLVADEFKEKAHQLMVQLNQARQRGDFTAINALLASLKQGLEPLMGSDCIDDLERLRRKITQVRDQIDAMLSELTALEDEDSWRLATSLPEKDQWFTEQENVLSKTLNILERQVKEASTVLYEA</sequence>
<gene>
    <name evidence="3" type="ORF">ERS137965_00577</name>
    <name evidence="4" type="ORF">ERS137966_01277</name>
</gene>
<dbReference type="Proteomes" id="UP000041595">
    <property type="component" value="Unassembled WGS sequence"/>
</dbReference>
<feature type="coiled-coil region" evidence="1">
    <location>
        <begin position="76"/>
        <end position="168"/>
    </location>
</feature>
<dbReference type="EMBL" id="CQEJ01000003">
    <property type="protein sequence ID" value="CNK61783.1"/>
    <property type="molecule type" value="Genomic_DNA"/>
</dbReference>
<feature type="coiled-coil region" evidence="1">
    <location>
        <begin position="320"/>
        <end position="347"/>
    </location>
</feature>
<name>A0A0T9T4T3_YERAL</name>
<evidence type="ECO:0000313" key="5">
    <source>
        <dbReference type="Proteomes" id="UP000038647"/>
    </source>
</evidence>
<dbReference type="EMBL" id="CQEH01000004">
    <property type="protein sequence ID" value="CNK79061.1"/>
    <property type="molecule type" value="Genomic_DNA"/>
</dbReference>
<reference evidence="4 5" key="1">
    <citation type="submission" date="2015-03" db="EMBL/GenBank/DDBJ databases">
        <authorList>
            <consortium name="Pathogen Informatics"/>
            <person name="Murphy D."/>
        </authorList>
    </citation>
    <scope>NUCLEOTIDE SEQUENCE [LARGE SCALE GENOMIC DNA]</scope>
    <source>
        <strain evidence="4 5">IP08791</strain>
    </source>
</reference>
<keyword evidence="5" id="KW-1185">Reference proteome</keyword>
<dbReference type="STRING" id="1453495.AT01_420"/>
<dbReference type="AlphaFoldDB" id="A0A0T9T4T3"/>